<dbReference type="Proteomes" id="UP001236014">
    <property type="component" value="Chromosome"/>
</dbReference>
<dbReference type="Gene3D" id="3.40.430.10">
    <property type="entry name" value="Dihydrofolate Reductase, subunit A"/>
    <property type="match status" value="1"/>
</dbReference>
<dbReference type="RefSeq" id="WP_285968021.1">
    <property type="nucleotide sequence ID" value="NZ_CP127294.1"/>
</dbReference>
<name>A0A9Y2IDT5_9PSEU</name>
<dbReference type="InterPro" id="IPR002734">
    <property type="entry name" value="RibDG_C"/>
</dbReference>
<evidence type="ECO:0000313" key="3">
    <source>
        <dbReference type="Proteomes" id="UP001236014"/>
    </source>
</evidence>
<evidence type="ECO:0000313" key="2">
    <source>
        <dbReference type="EMBL" id="WIX77280.1"/>
    </source>
</evidence>
<feature type="domain" description="Bacterial bifunctional deaminase-reductase C-terminal" evidence="1">
    <location>
        <begin position="3"/>
        <end position="182"/>
    </location>
</feature>
<accession>A0A9Y2IDT5</accession>
<dbReference type="GO" id="GO:0009231">
    <property type="term" value="P:riboflavin biosynthetic process"/>
    <property type="evidence" value="ECO:0007669"/>
    <property type="project" value="InterPro"/>
</dbReference>
<dbReference type="InterPro" id="IPR050765">
    <property type="entry name" value="Riboflavin_Biosynth_HTPR"/>
</dbReference>
<dbReference type="GO" id="GO:0008703">
    <property type="term" value="F:5-amino-6-(5-phosphoribosylamino)uracil reductase activity"/>
    <property type="evidence" value="ECO:0007669"/>
    <property type="project" value="InterPro"/>
</dbReference>
<keyword evidence="3" id="KW-1185">Reference proteome</keyword>
<protein>
    <submittedName>
        <fullName evidence="2">Dihydrofolate reductase family protein</fullName>
    </submittedName>
</protein>
<sequence>MGKIVISENVSLDGVVEDPTGEDGLGRGSWFTCIGDADREAWAKVEFEEAVSAAALLMGRRTHAWFVARGWESRDGAWADRLRALPKYVVSSSALDGPEWTNSTVVKAAEVPELKQEVHGDLVVYGSSRLAHTLAERDLVDELRLMTYPVVVGAGERLFGETSAVKPMRLVVTRTVGESLVLLTYRPA</sequence>
<gene>
    <name evidence="2" type="ORF">QRX50_38695</name>
</gene>
<dbReference type="AlphaFoldDB" id="A0A9Y2IDT5"/>
<dbReference type="KEGG" id="acab:QRX50_38695"/>
<dbReference type="Pfam" id="PF01872">
    <property type="entry name" value="RibD_C"/>
    <property type="match status" value="1"/>
</dbReference>
<dbReference type="EMBL" id="CP127294">
    <property type="protein sequence ID" value="WIX77280.1"/>
    <property type="molecule type" value="Genomic_DNA"/>
</dbReference>
<reference evidence="2 3" key="1">
    <citation type="submission" date="2023-06" db="EMBL/GenBank/DDBJ databases">
        <authorList>
            <person name="Oyuntsetseg B."/>
            <person name="Kim S.B."/>
        </authorList>
    </citation>
    <scope>NUCLEOTIDE SEQUENCE [LARGE SCALE GENOMIC DNA]</scope>
    <source>
        <strain evidence="2 3">2-15</strain>
    </source>
</reference>
<evidence type="ECO:0000259" key="1">
    <source>
        <dbReference type="Pfam" id="PF01872"/>
    </source>
</evidence>
<organism evidence="2 3">
    <name type="scientific">Amycolatopsis carbonis</name>
    <dbReference type="NCBI Taxonomy" id="715471"/>
    <lineage>
        <taxon>Bacteria</taxon>
        <taxon>Bacillati</taxon>
        <taxon>Actinomycetota</taxon>
        <taxon>Actinomycetes</taxon>
        <taxon>Pseudonocardiales</taxon>
        <taxon>Pseudonocardiaceae</taxon>
        <taxon>Amycolatopsis</taxon>
    </lineage>
</organism>
<dbReference type="InterPro" id="IPR024072">
    <property type="entry name" value="DHFR-like_dom_sf"/>
</dbReference>
<dbReference type="PANTHER" id="PTHR38011:SF11">
    <property type="entry name" value="2,5-DIAMINO-6-RIBOSYLAMINO-4(3H)-PYRIMIDINONE 5'-PHOSPHATE REDUCTASE"/>
    <property type="match status" value="1"/>
</dbReference>
<proteinExistence type="predicted"/>
<dbReference type="PANTHER" id="PTHR38011">
    <property type="entry name" value="DIHYDROFOLATE REDUCTASE FAMILY PROTEIN (AFU_ORTHOLOGUE AFUA_8G06820)"/>
    <property type="match status" value="1"/>
</dbReference>
<dbReference type="SUPFAM" id="SSF53597">
    <property type="entry name" value="Dihydrofolate reductase-like"/>
    <property type="match status" value="1"/>
</dbReference>